<dbReference type="GO" id="GO:0004497">
    <property type="term" value="F:monooxygenase activity"/>
    <property type="evidence" value="ECO:0007669"/>
    <property type="project" value="UniProtKB-KW"/>
</dbReference>
<gene>
    <name evidence="2" type="ORF">DWU98_15275</name>
</gene>
<dbReference type="InterPro" id="IPR052936">
    <property type="entry name" value="Jasmonate_Hydroxylase-like"/>
</dbReference>
<evidence type="ECO:0000259" key="1">
    <source>
        <dbReference type="PROSITE" id="PS51725"/>
    </source>
</evidence>
<evidence type="ECO:0000313" key="2">
    <source>
        <dbReference type="EMBL" id="RDS79809.1"/>
    </source>
</evidence>
<evidence type="ECO:0000313" key="3">
    <source>
        <dbReference type="Proteomes" id="UP000254258"/>
    </source>
</evidence>
<protein>
    <submittedName>
        <fullName evidence="2">Antibiotic biosynthesis monooxygenase</fullName>
    </submittedName>
</protein>
<name>A0A370WUI4_9GAMM</name>
<organism evidence="2 3">
    <name type="scientific">Dyella monticola</name>
    <dbReference type="NCBI Taxonomy" id="1927958"/>
    <lineage>
        <taxon>Bacteria</taxon>
        <taxon>Pseudomonadati</taxon>
        <taxon>Pseudomonadota</taxon>
        <taxon>Gammaproteobacteria</taxon>
        <taxon>Lysobacterales</taxon>
        <taxon>Rhodanobacteraceae</taxon>
        <taxon>Dyella</taxon>
    </lineage>
</organism>
<keyword evidence="2" id="KW-0560">Oxidoreductase</keyword>
<keyword evidence="2" id="KW-0503">Monooxygenase</keyword>
<dbReference type="PANTHER" id="PTHR37811:SF2">
    <property type="entry name" value="ABM DOMAIN-CONTAINING PROTEIN"/>
    <property type="match status" value="1"/>
</dbReference>
<dbReference type="SUPFAM" id="SSF54909">
    <property type="entry name" value="Dimeric alpha+beta barrel"/>
    <property type="match status" value="1"/>
</dbReference>
<dbReference type="Gene3D" id="3.30.70.100">
    <property type="match status" value="1"/>
</dbReference>
<comment type="caution">
    <text evidence="2">The sequence shown here is derived from an EMBL/GenBank/DDBJ whole genome shotgun (WGS) entry which is preliminary data.</text>
</comment>
<dbReference type="EMBL" id="QRBE01000010">
    <property type="protein sequence ID" value="RDS79809.1"/>
    <property type="molecule type" value="Genomic_DNA"/>
</dbReference>
<feature type="domain" description="ABM" evidence="1">
    <location>
        <begin position="11"/>
        <end position="99"/>
    </location>
</feature>
<dbReference type="InterPro" id="IPR007138">
    <property type="entry name" value="ABM_dom"/>
</dbReference>
<dbReference type="Pfam" id="PF03992">
    <property type="entry name" value="ABM"/>
    <property type="match status" value="1"/>
</dbReference>
<dbReference type="PANTHER" id="PTHR37811">
    <property type="entry name" value="BLL5343 PROTEIN"/>
    <property type="match status" value="1"/>
</dbReference>
<dbReference type="Proteomes" id="UP000254258">
    <property type="component" value="Unassembled WGS sequence"/>
</dbReference>
<proteinExistence type="predicted"/>
<reference evidence="2 3" key="1">
    <citation type="submission" date="2018-07" db="EMBL/GenBank/DDBJ databases">
        <title>Dyella monticola sp. nov. and Dyella psychrodurans sp. nov. isolated from monsoon evergreen broad-leaved forest soil of Dinghu Mountain, China.</title>
        <authorList>
            <person name="Gao Z."/>
            <person name="Qiu L."/>
        </authorList>
    </citation>
    <scope>NUCLEOTIDE SEQUENCE [LARGE SCALE GENOMIC DNA]</scope>
    <source>
        <strain evidence="2 3">4G-K06</strain>
    </source>
</reference>
<dbReference type="PROSITE" id="PS51725">
    <property type="entry name" value="ABM"/>
    <property type="match status" value="1"/>
</dbReference>
<keyword evidence="3" id="KW-1185">Reference proteome</keyword>
<accession>A0A370WUI4</accession>
<sequence>MVTTMPIRSLFAVVFEVKPNPSHADDYLQMARSLRPELEKIPGFLENERFRSRSRDGYLLSLSLWDNEKAIVHWRTLEQHHAAQVRGRQGVLDDYRIRVGEVTRVAGPFSDRDVGWVRQDSTQTGQATALTLIDGLLSSRSSLWESAHAANPGVVDSDVFDHLDGAGRVALLAAWNTQAQADDIAREAIRRDDAGARVYAIRVIRDYRLRDRREAPQYYPAV</sequence>
<dbReference type="InterPro" id="IPR011008">
    <property type="entry name" value="Dimeric_a/b-barrel"/>
</dbReference>
<dbReference type="AlphaFoldDB" id="A0A370WUI4"/>